<evidence type="ECO:0000256" key="1">
    <source>
        <dbReference type="SAM" id="Phobius"/>
    </source>
</evidence>
<dbReference type="Proteomes" id="UP000622552">
    <property type="component" value="Unassembled WGS sequence"/>
</dbReference>
<reference evidence="2" key="1">
    <citation type="submission" date="2020-11" db="EMBL/GenBank/DDBJ databases">
        <title>Sequencing the genomes of 1000 actinobacteria strains.</title>
        <authorList>
            <person name="Klenk H.-P."/>
        </authorList>
    </citation>
    <scope>NUCLEOTIDE SEQUENCE</scope>
    <source>
        <strain evidence="2">DSM 45356</strain>
    </source>
</reference>
<evidence type="ECO:0000313" key="3">
    <source>
        <dbReference type="Proteomes" id="UP000622552"/>
    </source>
</evidence>
<evidence type="ECO:0000313" key="2">
    <source>
        <dbReference type="EMBL" id="MBG6139696.1"/>
    </source>
</evidence>
<feature type="transmembrane region" description="Helical" evidence="1">
    <location>
        <begin position="6"/>
        <end position="26"/>
    </location>
</feature>
<keyword evidence="1" id="KW-0812">Transmembrane</keyword>
<comment type="caution">
    <text evidence="2">The sequence shown here is derived from an EMBL/GenBank/DDBJ whole genome shotgun (WGS) entry which is preliminary data.</text>
</comment>
<feature type="transmembrane region" description="Helical" evidence="1">
    <location>
        <begin position="38"/>
        <end position="56"/>
    </location>
</feature>
<dbReference type="RefSeq" id="WP_197006324.1">
    <property type="nucleotide sequence ID" value="NZ_BONS01000006.1"/>
</dbReference>
<proteinExistence type="predicted"/>
<accession>A0A8J7GXB9</accession>
<organism evidence="2 3">
    <name type="scientific">Longispora fulva</name>
    <dbReference type="NCBI Taxonomy" id="619741"/>
    <lineage>
        <taxon>Bacteria</taxon>
        <taxon>Bacillati</taxon>
        <taxon>Actinomycetota</taxon>
        <taxon>Actinomycetes</taxon>
        <taxon>Micromonosporales</taxon>
        <taxon>Micromonosporaceae</taxon>
        <taxon>Longispora</taxon>
    </lineage>
</organism>
<name>A0A8J7GXB9_9ACTN</name>
<dbReference type="EMBL" id="JADOUF010000001">
    <property type="protein sequence ID" value="MBG6139696.1"/>
    <property type="molecule type" value="Genomic_DNA"/>
</dbReference>
<protein>
    <submittedName>
        <fullName evidence="2">Putative membrane protein YeaQ/YmgE (Transglycosylase-associated protein family)</fullName>
    </submittedName>
</protein>
<keyword evidence="1" id="KW-0472">Membrane</keyword>
<sequence length="91" mass="9382">MGRILEMLLASIIIGPIIGVIARLILPGKQNITVMKTIGVGIAAAFIGGVIALLFKVDSTSGIDWWQWAIQIVLGIIGVGLVSASGGKKSA</sequence>
<keyword evidence="3" id="KW-1185">Reference proteome</keyword>
<keyword evidence="1" id="KW-1133">Transmembrane helix</keyword>
<feature type="transmembrane region" description="Helical" evidence="1">
    <location>
        <begin position="68"/>
        <end position="87"/>
    </location>
</feature>
<dbReference type="AlphaFoldDB" id="A0A8J7GXB9"/>
<gene>
    <name evidence="2" type="ORF">IW245_005890</name>
</gene>